<feature type="transmembrane region" description="Helical" evidence="7">
    <location>
        <begin position="263"/>
        <end position="296"/>
    </location>
</feature>
<keyword evidence="3 6" id="KW-0597">Phosphoprotein</keyword>
<organism evidence="10 11">
    <name type="scientific">Acinetobacter rudis</name>
    <dbReference type="NCBI Taxonomy" id="632955"/>
    <lineage>
        <taxon>Bacteria</taxon>
        <taxon>Pseudomonadati</taxon>
        <taxon>Pseudomonadota</taxon>
        <taxon>Gammaproteobacteria</taxon>
        <taxon>Moraxellales</taxon>
        <taxon>Moraxellaceae</taxon>
        <taxon>Acinetobacter</taxon>
    </lineage>
</organism>
<dbReference type="GO" id="GO:0000155">
    <property type="term" value="F:phosphorelay sensor kinase activity"/>
    <property type="evidence" value="ECO:0007669"/>
    <property type="project" value="InterPro"/>
</dbReference>
<dbReference type="RefSeq" id="WP_308981440.1">
    <property type="nucleotide sequence ID" value="NZ_JAVIDL010000013.1"/>
</dbReference>
<proteinExistence type="predicted"/>
<evidence type="ECO:0000256" key="5">
    <source>
        <dbReference type="ARBA" id="ARBA00022777"/>
    </source>
</evidence>
<feature type="transmembrane region" description="Helical" evidence="7">
    <location>
        <begin position="224"/>
        <end position="243"/>
    </location>
</feature>
<dbReference type="Gene3D" id="1.10.4160.10">
    <property type="entry name" value="Hydantoin permease"/>
    <property type="match status" value="1"/>
</dbReference>
<feature type="transmembrane region" description="Helical" evidence="7">
    <location>
        <begin position="184"/>
        <end position="204"/>
    </location>
</feature>
<dbReference type="InterPro" id="IPR001789">
    <property type="entry name" value="Sig_transdc_resp-reg_receiver"/>
</dbReference>
<accession>A0AAW8JDI8</accession>
<evidence type="ECO:0000259" key="9">
    <source>
        <dbReference type="PROSITE" id="PS50110"/>
    </source>
</evidence>
<dbReference type="InterPro" id="IPR003661">
    <property type="entry name" value="HisK_dim/P_dom"/>
</dbReference>
<dbReference type="PANTHER" id="PTHR43047:SF72">
    <property type="entry name" value="OSMOSENSING HISTIDINE PROTEIN KINASE SLN1"/>
    <property type="match status" value="1"/>
</dbReference>
<feature type="transmembrane region" description="Helical" evidence="7">
    <location>
        <begin position="615"/>
        <end position="636"/>
    </location>
</feature>
<keyword evidence="7" id="KW-0812">Transmembrane</keyword>
<dbReference type="Proteomes" id="UP001243844">
    <property type="component" value="Unassembled WGS sequence"/>
</dbReference>
<feature type="domain" description="Response regulatory" evidence="9">
    <location>
        <begin position="930"/>
        <end position="1043"/>
    </location>
</feature>
<keyword evidence="10" id="KW-0547">Nucleotide-binding</keyword>
<dbReference type="Gene3D" id="3.30.565.10">
    <property type="entry name" value="Histidine kinase-like ATPase, C-terminal domain"/>
    <property type="match status" value="1"/>
</dbReference>
<evidence type="ECO:0000256" key="4">
    <source>
        <dbReference type="ARBA" id="ARBA00022679"/>
    </source>
</evidence>
<dbReference type="PRINTS" id="PR00344">
    <property type="entry name" value="BCTRLSENSOR"/>
</dbReference>
<feature type="transmembrane region" description="Helical" evidence="7">
    <location>
        <begin position="316"/>
        <end position="334"/>
    </location>
</feature>
<dbReference type="CDD" id="cd17546">
    <property type="entry name" value="REC_hyHK_CKI1_RcsC-like"/>
    <property type="match status" value="1"/>
</dbReference>
<dbReference type="SMART" id="SM00448">
    <property type="entry name" value="REC"/>
    <property type="match status" value="1"/>
</dbReference>
<dbReference type="Gene3D" id="1.10.287.130">
    <property type="match status" value="1"/>
</dbReference>
<feature type="transmembrane region" description="Helical" evidence="7">
    <location>
        <begin position="114"/>
        <end position="139"/>
    </location>
</feature>
<dbReference type="PROSITE" id="PS50109">
    <property type="entry name" value="HIS_KIN"/>
    <property type="match status" value="1"/>
</dbReference>
<feature type="transmembrane region" description="Helical" evidence="7">
    <location>
        <begin position="80"/>
        <end position="102"/>
    </location>
</feature>
<evidence type="ECO:0000256" key="3">
    <source>
        <dbReference type="ARBA" id="ARBA00022553"/>
    </source>
</evidence>
<dbReference type="SUPFAM" id="SSF55874">
    <property type="entry name" value="ATPase domain of HSP90 chaperone/DNA topoisomerase II/histidine kinase"/>
    <property type="match status" value="1"/>
</dbReference>
<dbReference type="SMART" id="SM00388">
    <property type="entry name" value="HisKA"/>
    <property type="match status" value="1"/>
</dbReference>
<dbReference type="Pfam" id="PF00512">
    <property type="entry name" value="HisKA"/>
    <property type="match status" value="1"/>
</dbReference>
<dbReference type="InterPro" id="IPR036097">
    <property type="entry name" value="HisK_dim/P_sf"/>
</dbReference>
<dbReference type="InterPro" id="IPR003594">
    <property type="entry name" value="HATPase_dom"/>
</dbReference>
<feature type="transmembrane region" description="Helical" evidence="7">
    <location>
        <begin position="432"/>
        <end position="455"/>
    </location>
</feature>
<feature type="modified residue" description="4-aspartylphosphate" evidence="6">
    <location>
        <position position="979"/>
    </location>
</feature>
<dbReference type="AlphaFoldDB" id="A0AAW8JDI8"/>
<dbReference type="CDD" id="cd00082">
    <property type="entry name" value="HisKA"/>
    <property type="match status" value="1"/>
</dbReference>
<evidence type="ECO:0000256" key="6">
    <source>
        <dbReference type="PROSITE-ProRule" id="PRU00169"/>
    </source>
</evidence>
<keyword evidence="7" id="KW-1133">Transmembrane helix</keyword>
<keyword evidence="10" id="KW-0067">ATP-binding</keyword>
<dbReference type="EMBL" id="JAVIDL010000013">
    <property type="protein sequence ID" value="MDQ8935739.1"/>
    <property type="molecule type" value="Genomic_DNA"/>
</dbReference>
<keyword evidence="4" id="KW-0808">Transferase</keyword>
<dbReference type="FunFam" id="3.30.565.10:FF:000006">
    <property type="entry name" value="Sensor histidine kinase WalK"/>
    <property type="match status" value="1"/>
</dbReference>
<dbReference type="GO" id="GO:0005886">
    <property type="term" value="C:plasma membrane"/>
    <property type="evidence" value="ECO:0007669"/>
    <property type="project" value="UniProtKB-ARBA"/>
</dbReference>
<keyword evidence="7" id="KW-0472">Membrane</keyword>
<dbReference type="GO" id="GO:0005524">
    <property type="term" value="F:ATP binding"/>
    <property type="evidence" value="ECO:0007669"/>
    <property type="project" value="UniProtKB-KW"/>
</dbReference>
<dbReference type="SUPFAM" id="SSF47384">
    <property type="entry name" value="Homodimeric domain of signal transducing histidine kinase"/>
    <property type="match status" value="1"/>
</dbReference>
<evidence type="ECO:0000313" key="11">
    <source>
        <dbReference type="Proteomes" id="UP001243844"/>
    </source>
</evidence>
<dbReference type="SUPFAM" id="SSF52172">
    <property type="entry name" value="CheY-like"/>
    <property type="match status" value="1"/>
</dbReference>
<name>A0AAW8JDI8_9GAMM</name>
<protein>
    <recommendedName>
        <fullName evidence="2">histidine kinase</fullName>
        <ecNumber evidence="2">2.7.13.3</ecNumber>
    </recommendedName>
</protein>
<dbReference type="EC" id="2.7.13.3" evidence="2"/>
<evidence type="ECO:0000259" key="8">
    <source>
        <dbReference type="PROSITE" id="PS50109"/>
    </source>
</evidence>
<evidence type="ECO:0000256" key="1">
    <source>
        <dbReference type="ARBA" id="ARBA00000085"/>
    </source>
</evidence>
<dbReference type="PROSITE" id="PS50110">
    <property type="entry name" value="RESPONSE_REGULATORY"/>
    <property type="match status" value="1"/>
</dbReference>
<comment type="caution">
    <text evidence="10">The sequence shown here is derived from an EMBL/GenBank/DDBJ whole genome shotgun (WGS) entry which is preliminary data.</text>
</comment>
<gene>
    <name evidence="10" type="ORF">RFH47_08355</name>
</gene>
<feature type="transmembrane region" description="Helical" evidence="7">
    <location>
        <begin position="365"/>
        <end position="387"/>
    </location>
</feature>
<dbReference type="Pfam" id="PF00072">
    <property type="entry name" value="Response_reg"/>
    <property type="match status" value="1"/>
</dbReference>
<feature type="transmembrane region" description="Helical" evidence="7">
    <location>
        <begin position="151"/>
        <end position="172"/>
    </location>
</feature>
<evidence type="ECO:0000256" key="2">
    <source>
        <dbReference type="ARBA" id="ARBA00012438"/>
    </source>
</evidence>
<sequence length="1151" mass="130903">MQKTPHHRQAPQRITPTRRQYNAWVANESIEDFSLRYTPTHIRKWSPWTVSNTSFSTASFLAMEAFGATILWQYGFNNAFYAALVVCLIISLASWAINYYAARYNIDIDLLSRGAGFGYIGSTITSLIYASFTFIFLAFEAAIMAMALQLALNISLSLGYLISALIILPLVVKGISFINKLQMLTQPFWLLLLLLPWIFVFQHQPDLFQKMFGFNGISSNSSEFNLIYFGAAASFLFALITQVGEQADYLRFLPQKQHAQKSWYWAIFFGGPLWSILGFIKMLMGMLLLVLAVQHFVPTSHLTDPTYLYWIAYQQMLPNAELALIFMLVFVCLAQIKINVSNAYAGSLAWSNFFARLTHSHPGRLVWLIFNIVIAIILMEIHVIHVVEKILGLYSNIALAWIGALVADLIICKPLGLSPKGIEFRRAYLYDINPVGVGALIISSALSISCYLGYFGIYPKALAGFIALASSMLCACIIAYLTRGKYYLARQPVQLIATQSVAQCGICQHDYELPDLASCPAYQVNICSLCCSLEARCHDLCKPHARWSYQLKQCLMRILPTWLFKRVHTQFGLYILLNISLNLLLALCLAMIYFQEKHLLLQQAKAENIVYLSNSFFHIYIMLSILLAVATWWILLNFESRQKAEQESQQQTELLMNEIDAHHATHQDLLQARNQAEQANQAKNLYLMNISHELRTPLNSILGYSKLMQQQESNLSQQSNNALGVIQRSGHYLNSLIDDLLDFNNIESGKIHLNMTDIDFPDFMLQVIALFQAQFLEKNILFITDLSPLLPLYIKSDKKRLEQIFINLLSNALKFTQQGAVCLRVSYIQQSLYIEVEDSGCGISTKDLKHIFEPFERGTNIAQLGFKGIGLGLSIVKMLVEALEGKISVSSQVNQGSLFKVKLYMPEQQRPQPVLPQLQPTQNMLLRHRRILVVDNEAVDRQFICEFLQTFDINVQQAASGIECLHQVAYFQPELILMDWHMPLLDGLETTELLRKNFYSSIPVIMISAIHQIPTNISADLIQGFLIKPIDLQQLLDCIQYQLNGTDEQSYPKLDQALAQHDNAMPSTLPNVNRLTTQITNTQTKDLNLQQKRLLQLLQQGEIKMLEQQLLLCKKLFLDQQPSWEQALVYLSNFELQRLKQLLQDLSSGLD</sequence>
<dbReference type="Gene3D" id="3.40.50.2300">
    <property type="match status" value="1"/>
</dbReference>
<reference evidence="10" key="1">
    <citation type="submission" date="2023-08" db="EMBL/GenBank/DDBJ databases">
        <title>Emergence of clinically-relevant ST2 carbapenem-resistant Acinetobacter baumannii strains in hospital sewages in Zhejiang, East of China.</title>
        <authorList>
            <person name="Kaichao C."/>
            <person name="Zhang R."/>
        </authorList>
    </citation>
    <scope>NUCLEOTIDE SEQUENCE</scope>
    <source>
        <strain evidence="10">M-RB-37</strain>
    </source>
</reference>
<feature type="transmembrane region" description="Helical" evidence="7">
    <location>
        <begin position="393"/>
        <end position="411"/>
    </location>
</feature>
<dbReference type="InterPro" id="IPR004358">
    <property type="entry name" value="Sig_transdc_His_kin-like_C"/>
</dbReference>
<feature type="domain" description="Histidine kinase" evidence="8">
    <location>
        <begin position="689"/>
        <end position="907"/>
    </location>
</feature>
<feature type="transmembrane region" description="Helical" evidence="7">
    <location>
        <begin position="461"/>
        <end position="481"/>
    </location>
</feature>
<dbReference type="Pfam" id="PF02518">
    <property type="entry name" value="HATPase_c"/>
    <property type="match status" value="1"/>
</dbReference>
<dbReference type="PANTHER" id="PTHR43047">
    <property type="entry name" value="TWO-COMPONENT HISTIDINE PROTEIN KINASE"/>
    <property type="match status" value="1"/>
</dbReference>
<dbReference type="InterPro" id="IPR011006">
    <property type="entry name" value="CheY-like_superfamily"/>
</dbReference>
<dbReference type="InterPro" id="IPR005467">
    <property type="entry name" value="His_kinase_dom"/>
</dbReference>
<feature type="transmembrane region" description="Helical" evidence="7">
    <location>
        <begin position="571"/>
        <end position="595"/>
    </location>
</feature>
<evidence type="ECO:0000313" key="10">
    <source>
        <dbReference type="EMBL" id="MDQ8935739.1"/>
    </source>
</evidence>
<keyword evidence="5" id="KW-0418">Kinase</keyword>
<dbReference type="GO" id="GO:0009927">
    <property type="term" value="F:histidine phosphotransfer kinase activity"/>
    <property type="evidence" value="ECO:0007669"/>
    <property type="project" value="TreeGrafter"/>
</dbReference>
<dbReference type="InterPro" id="IPR036890">
    <property type="entry name" value="HATPase_C_sf"/>
</dbReference>
<evidence type="ECO:0000256" key="7">
    <source>
        <dbReference type="SAM" id="Phobius"/>
    </source>
</evidence>
<comment type="catalytic activity">
    <reaction evidence="1">
        <text>ATP + protein L-histidine = ADP + protein N-phospho-L-histidine.</text>
        <dbReference type="EC" id="2.7.13.3"/>
    </reaction>
</comment>
<dbReference type="SMART" id="SM00387">
    <property type="entry name" value="HATPase_c"/>
    <property type="match status" value="1"/>
</dbReference>